<accession>A0A7C3KH32</accession>
<reference evidence="1" key="1">
    <citation type="journal article" date="2020" name="mSystems">
        <title>Genome- and Community-Level Interaction Insights into Carbon Utilization and Element Cycling Functions of Hydrothermarchaeota in Hydrothermal Sediment.</title>
        <authorList>
            <person name="Zhou Z."/>
            <person name="Liu Y."/>
            <person name="Xu W."/>
            <person name="Pan J."/>
            <person name="Luo Z.H."/>
            <person name="Li M."/>
        </authorList>
    </citation>
    <scope>NUCLEOTIDE SEQUENCE [LARGE SCALE GENOMIC DNA]</scope>
    <source>
        <strain evidence="1">SpSt-418</strain>
    </source>
</reference>
<name>A0A7C3KH32_9CYAN</name>
<gene>
    <name evidence="1" type="ORF">ENR64_19035</name>
</gene>
<dbReference type="InterPro" id="IPR021256">
    <property type="entry name" value="DUF2808"/>
</dbReference>
<dbReference type="AlphaFoldDB" id="A0A7C3KH32"/>
<sequence>MLQLQTGLLVGGLCAVGVAISPLVSAVQLADGTRAFNHPPQLIKSAATFSSAGSTAAIYSFTLTVPADAGEPLQKVSFQQAEGSEPVQFRLKDTTAYVGERLAGKELPVVASVQEQGAIVTFDPPIAPGATVTIALRPTRNPDFPGIYQFGVTAFPEGEKVQGQFLGFGRFAIRRRRGV</sequence>
<dbReference type="EMBL" id="DSRU01000275">
    <property type="protein sequence ID" value="HFM99805.1"/>
    <property type="molecule type" value="Genomic_DNA"/>
</dbReference>
<evidence type="ECO:0000313" key="1">
    <source>
        <dbReference type="EMBL" id="HFM99805.1"/>
    </source>
</evidence>
<dbReference type="Pfam" id="PF10989">
    <property type="entry name" value="DUF2808"/>
    <property type="match status" value="1"/>
</dbReference>
<protein>
    <submittedName>
        <fullName evidence="1">DUF2808 domain-containing protein</fullName>
    </submittedName>
</protein>
<comment type="caution">
    <text evidence="1">The sequence shown here is derived from an EMBL/GenBank/DDBJ whole genome shotgun (WGS) entry which is preliminary data.</text>
</comment>
<organism evidence="1">
    <name type="scientific">Oscillatoriales cyanobacterium SpSt-418</name>
    <dbReference type="NCBI Taxonomy" id="2282169"/>
    <lineage>
        <taxon>Bacteria</taxon>
        <taxon>Bacillati</taxon>
        <taxon>Cyanobacteriota</taxon>
        <taxon>Cyanophyceae</taxon>
        <taxon>Oscillatoriophycideae</taxon>
        <taxon>Oscillatoriales</taxon>
    </lineage>
</organism>
<proteinExistence type="predicted"/>